<name>A0A239HXA0_9BACT</name>
<keyword evidence="3" id="KW-1185">Reference proteome</keyword>
<feature type="transmembrane region" description="Helical" evidence="1">
    <location>
        <begin position="96"/>
        <end position="112"/>
    </location>
</feature>
<dbReference type="Proteomes" id="UP000198432">
    <property type="component" value="Unassembled WGS sequence"/>
</dbReference>
<proteinExistence type="predicted"/>
<evidence type="ECO:0000313" key="3">
    <source>
        <dbReference type="Proteomes" id="UP000198432"/>
    </source>
</evidence>
<evidence type="ECO:0000256" key="1">
    <source>
        <dbReference type="SAM" id="Phobius"/>
    </source>
</evidence>
<dbReference type="RefSeq" id="WP_089320231.1">
    <property type="nucleotide sequence ID" value="NZ_FZOQ01000015.1"/>
</dbReference>
<protein>
    <submittedName>
        <fullName evidence="2">Uncharacterized protein</fullName>
    </submittedName>
</protein>
<organism evidence="2 3">
    <name type="scientific">Pontibacter ummariensis</name>
    <dbReference type="NCBI Taxonomy" id="1610492"/>
    <lineage>
        <taxon>Bacteria</taxon>
        <taxon>Pseudomonadati</taxon>
        <taxon>Bacteroidota</taxon>
        <taxon>Cytophagia</taxon>
        <taxon>Cytophagales</taxon>
        <taxon>Hymenobacteraceae</taxon>
        <taxon>Pontibacter</taxon>
    </lineage>
</organism>
<sequence>MKNKLIGPDAHGIVDYTYTALQVLGPRLFNLKGPARPLCYGFAGSQLLLNILTDYRLGVKRLVPFRVHGDLESPVIPALLLLPWATGALEQRKARIFFFSLFGISLATYLLTDYKANEREK</sequence>
<reference evidence="3" key="1">
    <citation type="submission" date="2017-06" db="EMBL/GenBank/DDBJ databases">
        <authorList>
            <person name="Varghese N."/>
            <person name="Submissions S."/>
        </authorList>
    </citation>
    <scope>NUCLEOTIDE SEQUENCE [LARGE SCALE GENOMIC DNA]</scope>
    <source>
        <strain evidence="3">NKM1</strain>
    </source>
</reference>
<gene>
    <name evidence="2" type="ORF">SAMN06296052_11519</name>
</gene>
<keyword evidence="1" id="KW-0812">Transmembrane</keyword>
<dbReference type="AlphaFoldDB" id="A0A239HXA0"/>
<evidence type="ECO:0000313" key="2">
    <source>
        <dbReference type="EMBL" id="SNS85871.1"/>
    </source>
</evidence>
<keyword evidence="1" id="KW-0472">Membrane</keyword>
<dbReference type="EMBL" id="FZOQ01000015">
    <property type="protein sequence ID" value="SNS85871.1"/>
    <property type="molecule type" value="Genomic_DNA"/>
</dbReference>
<keyword evidence="1" id="KW-1133">Transmembrane helix</keyword>
<dbReference type="OrthoDB" id="129082at2"/>
<accession>A0A239HXA0</accession>